<evidence type="ECO:0000256" key="6">
    <source>
        <dbReference type="ARBA" id="ARBA00022692"/>
    </source>
</evidence>
<evidence type="ECO:0000256" key="3">
    <source>
        <dbReference type="ARBA" id="ARBA00022475"/>
    </source>
</evidence>
<evidence type="ECO:0000313" key="13">
    <source>
        <dbReference type="Proteomes" id="UP001501475"/>
    </source>
</evidence>
<keyword evidence="8 11" id="KW-0472">Membrane</keyword>
<feature type="transmembrane region" description="Helical" evidence="11">
    <location>
        <begin position="155"/>
        <end position="175"/>
    </location>
</feature>
<dbReference type="PANTHER" id="PTHR32196:SF32">
    <property type="entry name" value="XYLOSE TRANSPORT SYSTEM PERMEASE PROTEIN XYLH"/>
    <property type="match status" value="1"/>
</dbReference>
<keyword evidence="7 11" id="KW-1133">Transmembrane helix</keyword>
<evidence type="ECO:0000256" key="7">
    <source>
        <dbReference type="ARBA" id="ARBA00022989"/>
    </source>
</evidence>
<evidence type="ECO:0000256" key="5">
    <source>
        <dbReference type="ARBA" id="ARBA00022597"/>
    </source>
</evidence>
<comment type="function">
    <text evidence="9">Part of the binding-protein-dependent transport system for D-xylose. Probably responsible for the translocation of the substrate across the membrane.</text>
</comment>
<evidence type="ECO:0000256" key="2">
    <source>
        <dbReference type="ARBA" id="ARBA00022448"/>
    </source>
</evidence>
<name>A0ABN2L7P9_9MICO</name>
<dbReference type="CDD" id="cd06579">
    <property type="entry name" value="TM_PBP1_transp_AraH_like"/>
    <property type="match status" value="1"/>
</dbReference>
<gene>
    <name evidence="12" type="ORF">GCM10009810_38310</name>
</gene>
<sequence length="420" mass="43400">MSTPPTTTDPTMAIPADRQDERFLADEGLAGWVKGSISRLRSGDLGSLPVVIGLILIWGVFFVLNDAFLSSRNLVNLTLQMVPTGTIAIGVVLVLLLGEIDLSVGSVSGLSGAVLAVGFVNHGWTSGMAVGLALLVGVAIGVIYGLLFNRYGVPSFVITLAGLLAVLGLQIKVLGKDGTINLAFTSDIVQFASQKFVPDAVAYALVLLAVGAAILAKLAQGRRRAAAGLSAVPPSVVLVRTGLLGLILLLAVYILGRDRGVSYMVLTFIALVVLTDLLVRRTRWGRSVMAVGGNVEAARRAGINVKRIYLTVFALSSFFAALGGIFAAARLASVSQSSGGADTNLNAIAAAVIGGTSLFGGRGSAYSALLGILVIQSISNGLGLLSLDTSYRFMVTGGVLLLAVIIDSLSRRSRAAHGRA</sequence>
<organism evidence="12 13">
    <name type="scientific">Nostocoides vanveenii</name>
    <dbReference type="NCBI Taxonomy" id="330835"/>
    <lineage>
        <taxon>Bacteria</taxon>
        <taxon>Bacillati</taxon>
        <taxon>Actinomycetota</taxon>
        <taxon>Actinomycetes</taxon>
        <taxon>Micrococcales</taxon>
        <taxon>Intrasporangiaceae</taxon>
        <taxon>Nostocoides</taxon>
    </lineage>
</organism>
<dbReference type="RefSeq" id="WP_344069543.1">
    <property type="nucleotide sequence ID" value="NZ_BAAAPN010000107.1"/>
</dbReference>
<feature type="transmembrane region" description="Helical" evidence="11">
    <location>
        <begin position="231"/>
        <end position="255"/>
    </location>
</feature>
<evidence type="ECO:0000256" key="1">
    <source>
        <dbReference type="ARBA" id="ARBA00004651"/>
    </source>
</evidence>
<evidence type="ECO:0000256" key="10">
    <source>
        <dbReference type="ARBA" id="ARBA00035686"/>
    </source>
</evidence>
<reference evidence="12 13" key="1">
    <citation type="journal article" date="2019" name="Int. J. Syst. Evol. Microbiol.">
        <title>The Global Catalogue of Microorganisms (GCM) 10K type strain sequencing project: providing services to taxonomists for standard genome sequencing and annotation.</title>
        <authorList>
            <consortium name="The Broad Institute Genomics Platform"/>
            <consortium name="The Broad Institute Genome Sequencing Center for Infectious Disease"/>
            <person name="Wu L."/>
            <person name="Ma J."/>
        </authorList>
    </citation>
    <scope>NUCLEOTIDE SEQUENCE [LARGE SCALE GENOMIC DNA]</scope>
    <source>
        <strain evidence="12 13">JCM 15591</strain>
    </source>
</reference>
<evidence type="ECO:0000256" key="11">
    <source>
        <dbReference type="SAM" id="Phobius"/>
    </source>
</evidence>
<accession>A0ABN2L7P9</accession>
<proteinExistence type="predicted"/>
<feature type="transmembrane region" description="Helical" evidence="11">
    <location>
        <begin position="200"/>
        <end position="219"/>
    </location>
</feature>
<protein>
    <recommendedName>
        <fullName evidence="10">Xylose transport system permease protein XylH</fullName>
    </recommendedName>
</protein>
<dbReference type="Pfam" id="PF02653">
    <property type="entry name" value="BPD_transp_2"/>
    <property type="match status" value="1"/>
</dbReference>
<dbReference type="EMBL" id="BAAAPN010000107">
    <property type="protein sequence ID" value="GAA1777609.1"/>
    <property type="molecule type" value="Genomic_DNA"/>
</dbReference>
<feature type="transmembrane region" description="Helical" evidence="11">
    <location>
        <begin position="77"/>
        <end position="97"/>
    </location>
</feature>
<feature type="transmembrane region" description="Helical" evidence="11">
    <location>
        <begin position="45"/>
        <end position="65"/>
    </location>
</feature>
<feature type="transmembrane region" description="Helical" evidence="11">
    <location>
        <begin position="261"/>
        <end position="279"/>
    </location>
</feature>
<keyword evidence="4" id="KW-0997">Cell inner membrane</keyword>
<feature type="transmembrane region" description="Helical" evidence="11">
    <location>
        <begin position="130"/>
        <end position="148"/>
    </location>
</feature>
<comment type="caution">
    <text evidence="12">The sequence shown here is derived from an EMBL/GenBank/DDBJ whole genome shotgun (WGS) entry which is preliminary data.</text>
</comment>
<keyword evidence="5" id="KW-0762">Sugar transport</keyword>
<evidence type="ECO:0000256" key="9">
    <source>
        <dbReference type="ARBA" id="ARBA00035611"/>
    </source>
</evidence>
<evidence type="ECO:0000313" key="12">
    <source>
        <dbReference type="EMBL" id="GAA1777609.1"/>
    </source>
</evidence>
<feature type="transmembrane region" description="Helical" evidence="11">
    <location>
        <begin position="308"/>
        <end position="332"/>
    </location>
</feature>
<comment type="subcellular location">
    <subcellularLocation>
        <location evidence="1">Cell membrane</location>
        <topology evidence="1">Multi-pass membrane protein</topology>
    </subcellularLocation>
</comment>
<keyword evidence="2" id="KW-0813">Transport</keyword>
<evidence type="ECO:0000256" key="4">
    <source>
        <dbReference type="ARBA" id="ARBA00022519"/>
    </source>
</evidence>
<dbReference type="PANTHER" id="PTHR32196">
    <property type="entry name" value="ABC TRANSPORTER PERMEASE PROTEIN YPHD-RELATED-RELATED"/>
    <property type="match status" value="1"/>
</dbReference>
<keyword evidence="3" id="KW-1003">Cell membrane</keyword>
<keyword evidence="13" id="KW-1185">Reference proteome</keyword>
<dbReference type="Proteomes" id="UP001501475">
    <property type="component" value="Unassembled WGS sequence"/>
</dbReference>
<feature type="transmembrane region" description="Helical" evidence="11">
    <location>
        <begin position="368"/>
        <end position="387"/>
    </location>
</feature>
<dbReference type="InterPro" id="IPR001851">
    <property type="entry name" value="ABC_transp_permease"/>
</dbReference>
<keyword evidence="6 11" id="KW-0812">Transmembrane</keyword>
<evidence type="ECO:0000256" key="8">
    <source>
        <dbReference type="ARBA" id="ARBA00023136"/>
    </source>
</evidence>